<dbReference type="PANTHER" id="PTHR43255">
    <property type="entry name" value="IRON-SULFUR-BINDING OXIDOREDUCTASE FADF-RELATED-RELATED"/>
    <property type="match status" value="1"/>
</dbReference>
<evidence type="ECO:0000256" key="3">
    <source>
        <dbReference type="ARBA" id="ARBA00023002"/>
    </source>
</evidence>
<dbReference type="InterPro" id="IPR004017">
    <property type="entry name" value="Cys_rich_dom"/>
</dbReference>
<protein>
    <submittedName>
        <fullName evidence="6">(Fe-S)-binding protein</fullName>
    </submittedName>
</protein>
<dbReference type="EMBL" id="CP039734">
    <property type="protein sequence ID" value="QIR76757.1"/>
    <property type="molecule type" value="Genomic_DNA"/>
</dbReference>
<dbReference type="AlphaFoldDB" id="A0A6G9VTR2"/>
<dbReference type="InterPro" id="IPR017900">
    <property type="entry name" value="4Fe4S_Fe_S_CS"/>
</dbReference>
<dbReference type="Pfam" id="PF02754">
    <property type="entry name" value="CCG"/>
    <property type="match status" value="2"/>
</dbReference>
<organism evidence="6 7">
    <name type="scientific">Sulfurospirillum diekertiae</name>
    <dbReference type="NCBI Taxonomy" id="1854492"/>
    <lineage>
        <taxon>Bacteria</taxon>
        <taxon>Pseudomonadati</taxon>
        <taxon>Campylobacterota</taxon>
        <taxon>Epsilonproteobacteria</taxon>
        <taxon>Campylobacterales</taxon>
        <taxon>Sulfurospirillaceae</taxon>
        <taxon>Sulfurospirillum</taxon>
    </lineage>
</organism>
<dbReference type="Pfam" id="PF13534">
    <property type="entry name" value="Fer4_17"/>
    <property type="match status" value="1"/>
</dbReference>
<dbReference type="PANTHER" id="PTHR43255:SF1">
    <property type="entry name" value="IRON-SULFUR-BINDING OXIDOREDUCTASE FADF-RELATED"/>
    <property type="match status" value="1"/>
</dbReference>
<dbReference type="PROSITE" id="PS00198">
    <property type="entry name" value="4FE4S_FER_1"/>
    <property type="match status" value="2"/>
</dbReference>
<dbReference type="InterPro" id="IPR051460">
    <property type="entry name" value="HdrC_iron-sulfur_subunit"/>
</dbReference>
<dbReference type="Proteomes" id="UP000502831">
    <property type="component" value="Chromosome"/>
</dbReference>
<keyword evidence="3" id="KW-0560">Oxidoreductase</keyword>
<dbReference type="GO" id="GO:0005886">
    <property type="term" value="C:plasma membrane"/>
    <property type="evidence" value="ECO:0007669"/>
    <property type="project" value="TreeGrafter"/>
</dbReference>
<dbReference type="SUPFAM" id="SSF46548">
    <property type="entry name" value="alpha-helical ferredoxin"/>
    <property type="match status" value="1"/>
</dbReference>
<dbReference type="GO" id="GO:0046872">
    <property type="term" value="F:metal ion binding"/>
    <property type="evidence" value="ECO:0007669"/>
    <property type="project" value="UniProtKB-KW"/>
</dbReference>
<evidence type="ECO:0000256" key="5">
    <source>
        <dbReference type="ARBA" id="ARBA00023014"/>
    </source>
</evidence>
<keyword evidence="4" id="KW-0408">Iron</keyword>
<evidence type="ECO:0000313" key="7">
    <source>
        <dbReference type="Proteomes" id="UP000502831"/>
    </source>
</evidence>
<gene>
    <name evidence="6" type="ORF">FA584_11340</name>
</gene>
<dbReference type="InterPro" id="IPR009051">
    <property type="entry name" value="Helical_ferredxn"/>
</dbReference>
<keyword evidence="1" id="KW-0004">4Fe-4S</keyword>
<proteinExistence type="predicted"/>
<evidence type="ECO:0000256" key="4">
    <source>
        <dbReference type="ARBA" id="ARBA00023004"/>
    </source>
</evidence>
<dbReference type="GO" id="GO:0016491">
    <property type="term" value="F:oxidoreductase activity"/>
    <property type="evidence" value="ECO:0007669"/>
    <property type="project" value="UniProtKB-KW"/>
</dbReference>
<keyword evidence="2" id="KW-0479">Metal-binding</keyword>
<accession>A0A6G9VTR2</accession>
<name>A0A6G9VTR2_9BACT</name>
<dbReference type="Gene3D" id="1.10.1060.10">
    <property type="entry name" value="Alpha-helical ferredoxin"/>
    <property type="match status" value="1"/>
</dbReference>
<dbReference type="InterPro" id="IPR017896">
    <property type="entry name" value="4Fe4S_Fe-S-bd"/>
</dbReference>
<sequence>MENKIKAYERECVDCRSCMKGCPMLYSFTISPKKLLTKFTTEIPSSQMAFSCANCGLCAHTCPHDIDFGAIFTASKKNYAEDKKVLKKYGYGGVIFHQKSSFSKLFSTTKKFTTGEYTHMAFMPGCALSSYSPSLVHTVFNYLQSKCSGIGIIQQCCGTPTRVMGDMAQFKIYHSQLEADLDKMGATTVVTACENCFMSIKTYAPHIKIVSLYSLLAQIGLPESAKDRHKNTLKMALHDPCPTRYEKEIHKDVRTLLAQIGLPFEEFKQNREKTLCCGSGGMLELTNSALAHEQMRTRANQTECESIVSYCQSCAESMSHGGKNGVHLLDLIFNPTFEMKQKEQGTLKKWYNRFTSRQMISALKDNT</sequence>
<keyword evidence="5" id="KW-0411">Iron-sulfur</keyword>
<dbReference type="RefSeq" id="WP_167750288.1">
    <property type="nucleotide sequence ID" value="NZ_CP039734.2"/>
</dbReference>
<evidence type="ECO:0000256" key="2">
    <source>
        <dbReference type="ARBA" id="ARBA00022723"/>
    </source>
</evidence>
<evidence type="ECO:0000256" key="1">
    <source>
        <dbReference type="ARBA" id="ARBA00022485"/>
    </source>
</evidence>
<evidence type="ECO:0000313" key="6">
    <source>
        <dbReference type="EMBL" id="QIR76757.1"/>
    </source>
</evidence>
<dbReference type="GO" id="GO:0051539">
    <property type="term" value="F:4 iron, 4 sulfur cluster binding"/>
    <property type="evidence" value="ECO:0007669"/>
    <property type="project" value="UniProtKB-KW"/>
</dbReference>
<reference evidence="6 7" key="1">
    <citation type="journal article" date="2017" name="Environ. Sci. Technol.">
        <title>Organohalide Respiration with Chlorinated Ethenes under Low pH Conditions.</title>
        <authorList>
            <person name="Yang Y."/>
            <person name="Capiro N.L."/>
            <person name="Marcet T.F."/>
            <person name="Yan J."/>
            <person name="Pennell K.D."/>
            <person name="Loffler F.E."/>
        </authorList>
    </citation>
    <scope>NUCLEOTIDE SEQUENCE [LARGE SCALE GENOMIC DNA]</scope>
    <source>
        <strain evidence="6 7">ACSDCE</strain>
    </source>
</reference>
<dbReference type="PROSITE" id="PS51379">
    <property type="entry name" value="4FE4S_FER_2"/>
    <property type="match status" value="1"/>
</dbReference>